<dbReference type="GO" id="GO:0009379">
    <property type="term" value="C:Holliday junction helicase complex"/>
    <property type="evidence" value="ECO:0007669"/>
    <property type="project" value="InterPro"/>
</dbReference>
<dbReference type="AlphaFoldDB" id="A0A6N7UQW8"/>
<evidence type="ECO:0000256" key="3">
    <source>
        <dbReference type="ARBA" id="ARBA00023125"/>
    </source>
</evidence>
<keyword evidence="9" id="KW-1185">Reference proteome</keyword>
<comment type="similarity">
    <text evidence="6">Belongs to the RuvA family.</text>
</comment>
<keyword evidence="2 6" id="KW-0227">DNA damage</keyword>
<gene>
    <name evidence="6 8" type="primary">ruvA</name>
    <name evidence="8" type="ORF">FYJ34_01630</name>
</gene>
<dbReference type="GO" id="GO:0009378">
    <property type="term" value="F:four-way junction helicase activity"/>
    <property type="evidence" value="ECO:0007669"/>
    <property type="project" value="InterPro"/>
</dbReference>
<dbReference type="InterPro" id="IPR036267">
    <property type="entry name" value="RuvA_C_sf"/>
</dbReference>
<dbReference type="HAMAP" id="MF_00031">
    <property type="entry name" value="DNA_HJ_migration_RuvA"/>
    <property type="match status" value="1"/>
</dbReference>
<keyword evidence="1 6" id="KW-0963">Cytoplasm</keyword>
<comment type="caution">
    <text evidence="8">The sequence shown here is derived from an EMBL/GenBank/DDBJ whole genome shotgun (WGS) entry which is preliminary data.</text>
</comment>
<dbReference type="EMBL" id="VULY01000018">
    <property type="protein sequence ID" value="MSR93011.1"/>
    <property type="molecule type" value="Genomic_DNA"/>
</dbReference>
<dbReference type="InterPro" id="IPR010994">
    <property type="entry name" value="RuvA_2-like"/>
</dbReference>
<dbReference type="InterPro" id="IPR011114">
    <property type="entry name" value="RuvA_C"/>
</dbReference>
<dbReference type="GO" id="GO:0048476">
    <property type="term" value="C:Holliday junction resolvase complex"/>
    <property type="evidence" value="ECO:0007669"/>
    <property type="project" value="UniProtKB-UniRule"/>
</dbReference>
<dbReference type="Gene3D" id="1.10.150.20">
    <property type="entry name" value="5' to 3' exonuclease, C-terminal subdomain"/>
    <property type="match status" value="1"/>
</dbReference>
<evidence type="ECO:0000256" key="6">
    <source>
        <dbReference type="HAMAP-Rule" id="MF_00031"/>
    </source>
</evidence>
<dbReference type="Pfam" id="PF01330">
    <property type="entry name" value="RuvA_N"/>
    <property type="match status" value="1"/>
</dbReference>
<dbReference type="Pfam" id="PF07499">
    <property type="entry name" value="RuvA_C"/>
    <property type="match status" value="1"/>
</dbReference>
<keyword evidence="5 6" id="KW-0234">DNA repair</keyword>
<dbReference type="SUPFAM" id="SSF46929">
    <property type="entry name" value="DNA helicase RuvA subunit, C-terminal domain"/>
    <property type="match status" value="1"/>
</dbReference>
<dbReference type="GO" id="GO:0005524">
    <property type="term" value="F:ATP binding"/>
    <property type="evidence" value="ECO:0007669"/>
    <property type="project" value="InterPro"/>
</dbReference>
<dbReference type="Gene3D" id="1.10.8.10">
    <property type="entry name" value="DNA helicase RuvA subunit, C-terminal domain"/>
    <property type="match status" value="1"/>
</dbReference>
<dbReference type="RefSeq" id="WP_154475671.1">
    <property type="nucleotide sequence ID" value="NZ_JAXFXH010000019.1"/>
</dbReference>
<evidence type="ECO:0000313" key="9">
    <source>
        <dbReference type="Proteomes" id="UP000434409"/>
    </source>
</evidence>
<dbReference type="GO" id="GO:0006310">
    <property type="term" value="P:DNA recombination"/>
    <property type="evidence" value="ECO:0007669"/>
    <property type="project" value="UniProtKB-UniRule"/>
</dbReference>
<dbReference type="InterPro" id="IPR013849">
    <property type="entry name" value="DNA_helicase_Holl-junc_RuvA_I"/>
</dbReference>
<sequence length="199" mass="21625">MIAYIKGVLADKEESRVIVETGGIGYGIFVPQSDMERLPKTGNMVELYTYFHVKEDEMKLFGFLSKEEKELFKLIIGVSGIGPKGGLSILSALSPNALRMAVVSGDAKAIAKSPGIGKKTAEKLILELKDKLNLEQMLEQTSEGAANIENTGVQGEVIEALTELGYGQTEAWRAVRNSGLEEGDTAESLLKRALKNIMF</sequence>
<dbReference type="NCBIfam" id="TIGR00084">
    <property type="entry name" value="ruvA"/>
    <property type="match status" value="1"/>
</dbReference>
<evidence type="ECO:0000256" key="2">
    <source>
        <dbReference type="ARBA" id="ARBA00022763"/>
    </source>
</evidence>
<dbReference type="Proteomes" id="UP000434409">
    <property type="component" value="Unassembled WGS sequence"/>
</dbReference>
<feature type="domain" description="Helix-hairpin-helix DNA-binding motif class 1" evidence="7">
    <location>
        <begin position="108"/>
        <end position="127"/>
    </location>
</feature>
<evidence type="ECO:0000259" key="7">
    <source>
        <dbReference type="SMART" id="SM00278"/>
    </source>
</evidence>
<dbReference type="InterPro" id="IPR012340">
    <property type="entry name" value="NA-bd_OB-fold"/>
</dbReference>
<feature type="region of interest" description="Domain III" evidence="6">
    <location>
        <begin position="148"/>
        <end position="199"/>
    </location>
</feature>
<dbReference type="Gene3D" id="2.40.50.140">
    <property type="entry name" value="Nucleic acid-binding proteins"/>
    <property type="match status" value="1"/>
</dbReference>
<dbReference type="GO" id="GO:0005737">
    <property type="term" value="C:cytoplasm"/>
    <property type="evidence" value="ECO:0007669"/>
    <property type="project" value="UniProtKB-SubCell"/>
</dbReference>
<name>A0A6N7UQW8_9FIRM</name>
<feature type="domain" description="Helix-hairpin-helix DNA-binding motif class 1" evidence="7">
    <location>
        <begin position="73"/>
        <end position="92"/>
    </location>
</feature>
<dbReference type="Pfam" id="PF14520">
    <property type="entry name" value="HHH_5"/>
    <property type="match status" value="1"/>
</dbReference>
<evidence type="ECO:0000256" key="1">
    <source>
        <dbReference type="ARBA" id="ARBA00022490"/>
    </source>
</evidence>
<evidence type="ECO:0000256" key="5">
    <source>
        <dbReference type="ARBA" id="ARBA00023204"/>
    </source>
</evidence>
<dbReference type="CDD" id="cd14332">
    <property type="entry name" value="UBA_RuvA_C"/>
    <property type="match status" value="1"/>
</dbReference>
<comment type="function">
    <text evidence="6">The RuvA-RuvB-RuvC complex processes Holliday junction (HJ) DNA during genetic recombination and DNA repair, while the RuvA-RuvB complex plays an important role in the rescue of blocked DNA replication forks via replication fork reversal (RFR). RuvA specifically binds to HJ cruciform DNA, conferring on it an open structure. The RuvB hexamer acts as an ATP-dependent pump, pulling dsDNA into and through the RuvAB complex. HJ branch migration allows RuvC to scan DNA until it finds its consensus sequence, where it cleaves and resolves the cruciform DNA.</text>
</comment>
<organism evidence="8 9">
    <name type="scientific">Suipraeoptans intestinalis</name>
    <dbReference type="NCBI Taxonomy" id="2606628"/>
    <lineage>
        <taxon>Bacteria</taxon>
        <taxon>Bacillati</taxon>
        <taxon>Bacillota</taxon>
        <taxon>Clostridia</taxon>
        <taxon>Lachnospirales</taxon>
        <taxon>Lachnospiraceae</taxon>
        <taxon>Suipraeoptans</taxon>
    </lineage>
</organism>
<dbReference type="InterPro" id="IPR000085">
    <property type="entry name" value="RuvA"/>
</dbReference>
<evidence type="ECO:0000256" key="4">
    <source>
        <dbReference type="ARBA" id="ARBA00023172"/>
    </source>
</evidence>
<comment type="caution">
    <text evidence="6">Lacks conserved residue(s) required for the propagation of feature annotation.</text>
</comment>
<reference evidence="8 9" key="1">
    <citation type="submission" date="2019-08" db="EMBL/GenBank/DDBJ databases">
        <title>In-depth cultivation of the pig gut microbiome towards novel bacterial diversity and tailored functional studies.</title>
        <authorList>
            <person name="Wylensek D."/>
            <person name="Hitch T.C.A."/>
            <person name="Clavel T."/>
        </authorList>
    </citation>
    <scope>NUCLEOTIDE SEQUENCE [LARGE SCALE GENOMIC DNA]</scope>
    <source>
        <strain evidence="8 9">68-1-5</strain>
    </source>
</reference>
<keyword evidence="4 6" id="KW-0233">DNA recombination</keyword>
<proteinExistence type="inferred from homology"/>
<comment type="domain">
    <text evidence="6">Has three domains with a flexible linker between the domains II and III and assumes an 'L' shape. Domain III is highly mobile and contacts RuvB.</text>
</comment>
<protein>
    <recommendedName>
        <fullName evidence="6">Holliday junction branch migration complex subunit RuvA</fullName>
    </recommendedName>
</protein>
<dbReference type="GO" id="GO:0006281">
    <property type="term" value="P:DNA repair"/>
    <property type="evidence" value="ECO:0007669"/>
    <property type="project" value="UniProtKB-UniRule"/>
</dbReference>
<dbReference type="SUPFAM" id="SSF50249">
    <property type="entry name" value="Nucleic acid-binding proteins"/>
    <property type="match status" value="1"/>
</dbReference>
<dbReference type="GO" id="GO:0000400">
    <property type="term" value="F:four-way junction DNA binding"/>
    <property type="evidence" value="ECO:0007669"/>
    <property type="project" value="UniProtKB-UniRule"/>
</dbReference>
<feature type="region of interest" description="Domain I" evidence="6">
    <location>
        <begin position="1"/>
        <end position="64"/>
    </location>
</feature>
<comment type="subcellular location">
    <subcellularLocation>
        <location evidence="6">Cytoplasm</location>
    </subcellularLocation>
</comment>
<evidence type="ECO:0000313" key="8">
    <source>
        <dbReference type="EMBL" id="MSR93011.1"/>
    </source>
</evidence>
<dbReference type="SUPFAM" id="SSF47781">
    <property type="entry name" value="RuvA domain 2-like"/>
    <property type="match status" value="1"/>
</dbReference>
<comment type="subunit">
    <text evidence="6">Homotetramer. Forms an RuvA(8)-RuvB(12)-Holliday junction (HJ) complex. HJ DNA is sandwiched between 2 RuvA tetramers; dsDNA enters through RuvA and exits via RuvB. An RuvB hexamer assembles on each DNA strand where it exits the tetramer. Each RuvB hexamer is contacted by two RuvA subunits (via domain III) on 2 adjacent RuvB subunits; this complex drives branch migration. In the full resolvosome a probable DNA-RuvA(4)-RuvB(12)-RuvC(2) complex forms which resolves the HJ.</text>
</comment>
<dbReference type="InterPro" id="IPR003583">
    <property type="entry name" value="Hlx-hairpin-Hlx_DNA-bd_motif"/>
</dbReference>
<dbReference type="SMART" id="SM00278">
    <property type="entry name" value="HhH1"/>
    <property type="match status" value="2"/>
</dbReference>
<accession>A0A6N7UQW8</accession>
<keyword evidence="3 6" id="KW-0238">DNA-binding</keyword>